<accession>A0ABX9W5Z0</accession>
<protein>
    <recommendedName>
        <fullName evidence="3">SCP2 domain-containing protein</fullName>
    </recommendedName>
</protein>
<evidence type="ECO:0008006" key="3">
    <source>
        <dbReference type="Google" id="ProtNLM"/>
    </source>
</evidence>
<sequence>MKFLDESWFEKYNTLSKGVGVPAEFEALRVNLNVKMDDGEVVAASYIGGFLKKGHTQNAETTMTAKESIVYAAVVLGDFKSALPAYFTKKIKVEGEQGALVKLATVRPTESQKTFYTELKKLLL</sequence>
<evidence type="ECO:0000313" key="1">
    <source>
        <dbReference type="EMBL" id="RNL65545.1"/>
    </source>
</evidence>
<gene>
    <name evidence="1" type="ORF">D0911_06710</name>
</gene>
<dbReference type="Gene3D" id="3.30.1050.10">
    <property type="entry name" value="SCP2 sterol-binding domain"/>
    <property type="match status" value="1"/>
</dbReference>
<organism evidence="1 2">
    <name type="scientific">Zhongshania marina</name>
    <dbReference type="NCBI Taxonomy" id="2304603"/>
    <lineage>
        <taxon>Bacteria</taxon>
        <taxon>Pseudomonadati</taxon>
        <taxon>Pseudomonadota</taxon>
        <taxon>Gammaproteobacteria</taxon>
        <taxon>Cellvibrionales</taxon>
        <taxon>Spongiibacteraceae</taxon>
        <taxon>Zhongshania</taxon>
    </lineage>
</organism>
<keyword evidence="2" id="KW-1185">Reference proteome</keyword>
<dbReference type="EMBL" id="RHGB01000006">
    <property type="protein sequence ID" value="RNL65545.1"/>
    <property type="molecule type" value="Genomic_DNA"/>
</dbReference>
<reference evidence="1 2" key="1">
    <citation type="submission" date="2018-10" db="EMBL/GenBank/DDBJ databases">
        <title>Draft genome sequence of Zhongshania sp. DSW25-10.</title>
        <authorList>
            <person name="Oh J."/>
        </authorList>
    </citation>
    <scope>NUCLEOTIDE SEQUENCE [LARGE SCALE GENOMIC DNA]</scope>
    <source>
        <strain evidence="1 2">DSW25-10</strain>
    </source>
</reference>
<comment type="caution">
    <text evidence="1">The sequence shown here is derived from an EMBL/GenBank/DDBJ whole genome shotgun (WGS) entry which is preliminary data.</text>
</comment>
<evidence type="ECO:0000313" key="2">
    <source>
        <dbReference type="Proteomes" id="UP000274695"/>
    </source>
</evidence>
<dbReference type="InterPro" id="IPR036527">
    <property type="entry name" value="SCP2_sterol-bd_dom_sf"/>
</dbReference>
<dbReference type="Proteomes" id="UP000274695">
    <property type="component" value="Unassembled WGS sequence"/>
</dbReference>
<name>A0ABX9W5Z0_9GAMM</name>
<dbReference type="RefSeq" id="WP_123181997.1">
    <property type="nucleotide sequence ID" value="NZ_RHGB01000006.1"/>
</dbReference>
<proteinExistence type="predicted"/>